<evidence type="ECO:0000256" key="2">
    <source>
        <dbReference type="ARBA" id="ARBA00006055"/>
    </source>
</evidence>
<dbReference type="STRING" id="1182545.A0A072PHR7"/>
<dbReference type="PANTHER" id="PTHR31737:SF2">
    <property type="entry name" value="PROTEIN TOS1"/>
    <property type="match status" value="1"/>
</dbReference>
<feature type="domain" description="Cell wall protein YJL171C/Tos1 N-terminal" evidence="11">
    <location>
        <begin position="35"/>
        <end position="94"/>
    </location>
</feature>
<dbReference type="GO" id="GO:0071555">
    <property type="term" value="P:cell wall organization"/>
    <property type="evidence" value="ECO:0007669"/>
    <property type="project" value="UniProtKB-KW"/>
</dbReference>
<dbReference type="GeneID" id="25279193"/>
<feature type="region of interest" description="Disordered" evidence="8">
    <location>
        <begin position="93"/>
        <end position="122"/>
    </location>
</feature>
<feature type="compositionally biased region" description="Basic residues" evidence="8">
    <location>
        <begin position="110"/>
        <end position="120"/>
    </location>
</feature>
<dbReference type="GO" id="GO:0042973">
    <property type="term" value="F:glucan endo-1,3-beta-D-glucosidase activity"/>
    <property type="evidence" value="ECO:0007669"/>
    <property type="project" value="UniProtKB-EC"/>
</dbReference>
<dbReference type="InterPro" id="IPR018807">
    <property type="entry name" value="YJL171C/Tos1_N"/>
</dbReference>
<dbReference type="EMBL" id="AMGV01000003">
    <property type="protein sequence ID" value="KEF59416.1"/>
    <property type="molecule type" value="Genomic_DNA"/>
</dbReference>
<organism evidence="12 13">
    <name type="scientific">Exophiala aquamarina CBS 119918</name>
    <dbReference type="NCBI Taxonomy" id="1182545"/>
    <lineage>
        <taxon>Eukaryota</taxon>
        <taxon>Fungi</taxon>
        <taxon>Dikarya</taxon>
        <taxon>Ascomycota</taxon>
        <taxon>Pezizomycotina</taxon>
        <taxon>Eurotiomycetes</taxon>
        <taxon>Chaetothyriomycetidae</taxon>
        <taxon>Chaetothyriales</taxon>
        <taxon>Herpotrichiellaceae</taxon>
        <taxon>Exophiala</taxon>
    </lineage>
</organism>
<feature type="domain" description="Cell wall protein YJL171C/Tos1 C-terminal" evidence="10">
    <location>
        <begin position="201"/>
        <end position="418"/>
    </location>
</feature>
<keyword evidence="13" id="KW-1185">Reference proteome</keyword>
<dbReference type="EC" id="3.2.1.39" evidence="3"/>
<feature type="region of interest" description="Disordered" evidence="8">
    <location>
        <begin position="159"/>
        <end position="196"/>
    </location>
</feature>
<dbReference type="AlphaFoldDB" id="A0A072PHR7"/>
<feature type="signal peptide" evidence="9">
    <location>
        <begin position="1"/>
        <end position="21"/>
    </location>
</feature>
<evidence type="ECO:0000256" key="3">
    <source>
        <dbReference type="ARBA" id="ARBA00012780"/>
    </source>
</evidence>
<sequence length="437" mass="45971">MKYSWSAGALLAAASSVAVHAVTFEAGNYYADQVQAIAYSNFGTAGSYKKVTTMSNGVCNFGDQPYSGGLAPFDKEISWHFRGPMRLKQFASYSAGSGPTKRSLHPSPHERRHAHQHLHQHVHEARDGHVEEKRAVGDWVVATINGDVVSWKNEYAGGAAPAAPTSAPAPAGGAPAPAPAPAPAASYSASAPAPSVNTGAGTWGRQAYYNSEQGVADGLVFLNNMGGQGSGVFDYTWGNSLSYCAADANSGSASPVTLADTFIDDNKEVIIMTDKPCNGDCGTVRDGTVAYHGFDGSSKLFLVEFSMPLTGKTGFNQDMPAAWILNAEVPRTLQYGSCSCWASGCGEMDVFEVLNSGNTKAISAWHGLNSKGDSSWFQRPIDKTMKAAIFLDGTSSSVHIVVLPDSTTFDTSLTDAAITGFINSVSDPKLSVKVSLP</sequence>
<dbReference type="Pfam" id="PF10287">
    <property type="entry name" value="YJL171C_Tos1_C"/>
    <property type="match status" value="1"/>
</dbReference>
<evidence type="ECO:0000256" key="4">
    <source>
        <dbReference type="ARBA" id="ARBA00022729"/>
    </source>
</evidence>
<keyword evidence="6" id="KW-0326">Glycosidase</keyword>
<name>A0A072PHR7_9EURO</name>
<protein>
    <recommendedName>
        <fullName evidence="3">glucan endo-1,3-beta-D-glucosidase</fullName>
        <ecNumber evidence="3">3.2.1.39</ecNumber>
    </recommendedName>
</protein>
<evidence type="ECO:0000256" key="9">
    <source>
        <dbReference type="SAM" id="SignalP"/>
    </source>
</evidence>
<evidence type="ECO:0000256" key="7">
    <source>
        <dbReference type="ARBA" id="ARBA00023316"/>
    </source>
</evidence>
<feature type="chain" id="PRO_5001683495" description="glucan endo-1,3-beta-D-glucosidase" evidence="9">
    <location>
        <begin position="22"/>
        <end position="437"/>
    </location>
</feature>
<evidence type="ECO:0000256" key="5">
    <source>
        <dbReference type="ARBA" id="ARBA00022801"/>
    </source>
</evidence>
<evidence type="ECO:0000256" key="1">
    <source>
        <dbReference type="ARBA" id="ARBA00000382"/>
    </source>
</evidence>
<comment type="caution">
    <text evidence="12">The sequence shown here is derived from an EMBL/GenBank/DDBJ whole genome shotgun (WGS) entry which is preliminary data.</text>
</comment>
<evidence type="ECO:0000259" key="11">
    <source>
        <dbReference type="Pfam" id="PF10290"/>
    </source>
</evidence>
<keyword evidence="4 9" id="KW-0732">Signal</keyword>
<dbReference type="VEuPathDB" id="FungiDB:A1O9_04260"/>
<feature type="compositionally biased region" description="Low complexity" evidence="8">
    <location>
        <begin position="183"/>
        <end position="195"/>
    </location>
</feature>
<dbReference type="InterPro" id="IPR018805">
    <property type="entry name" value="YJL171C/Tos1_C"/>
</dbReference>
<dbReference type="Proteomes" id="UP000027920">
    <property type="component" value="Unassembled WGS sequence"/>
</dbReference>
<accession>A0A072PHR7</accession>
<evidence type="ECO:0000259" key="10">
    <source>
        <dbReference type="Pfam" id="PF10287"/>
    </source>
</evidence>
<evidence type="ECO:0000313" key="13">
    <source>
        <dbReference type="Proteomes" id="UP000027920"/>
    </source>
</evidence>
<dbReference type="OrthoDB" id="118256at2759"/>
<comment type="similarity">
    <text evidence="2">Belongs to the PGA52 family.</text>
</comment>
<gene>
    <name evidence="12" type="ORF">A1O9_04260</name>
</gene>
<proteinExistence type="inferred from homology"/>
<evidence type="ECO:0000313" key="12">
    <source>
        <dbReference type="EMBL" id="KEF59416.1"/>
    </source>
</evidence>
<reference evidence="12 13" key="1">
    <citation type="submission" date="2013-03" db="EMBL/GenBank/DDBJ databases">
        <title>The Genome Sequence of Exophiala aquamarina CBS 119918.</title>
        <authorList>
            <consortium name="The Broad Institute Genomics Platform"/>
            <person name="Cuomo C."/>
            <person name="de Hoog S."/>
            <person name="Gorbushina A."/>
            <person name="Walker B."/>
            <person name="Young S.K."/>
            <person name="Zeng Q."/>
            <person name="Gargeya S."/>
            <person name="Fitzgerald M."/>
            <person name="Haas B."/>
            <person name="Abouelleil A."/>
            <person name="Allen A.W."/>
            <person name="Alvarado L."/>
            <person name="Arachchi H.M."/>
            <person name="Berlin A.M."/>
            <person name="Chapman S.B."/>
            <person name="Gainer-Dewar J."/>
            <person name="Goldberg J."/>
            <person name="Griggs A."/>
            <person name="Gujja S."/>
            <person name="Hansen M."/>
            <person name="Howarth C."/>
            <person name="Imamovic A."/>
            <person name="Ireland A."/>
            <person name="Larimer J."/>
            <person name="McCowan C."/>
            <person name="Murphy C."/>
            <person name="Pearson M."/>
            <person name="Poon T.W."/>
            <person name="Priest M."/>
            <person name="Roberts A."/>
            <person name="Saif S."/>
            <person name="Shea T."/>
            <person name="Sisk P."/>
            <person name="Sykes S."/>
            <person name="Wortman J."/>
            <person name="Nusbaum C."/>
            <person name="Birren B."/>
        </authorList>
    </citation>
    <scope>NUCLEOTIDE SEQUENCE [LARGE SCALE GENOMIC DNA]</scope>
    <source>
        <strain evidence="12 13">CBS 119918</strain>
    </source>
</reference>
<comment type="catalytic activity">
    <reaction evidence="1">
        <text>Hydrolysis of (1-&gt;3)-beta-D-glucosidic linkages in (1-&gt;3)-beta-D-glucans.</text>
        <dbReference type="EC" id="3.2.1.39"/>
    </reaction>
</comment>
<evidence type="ECO:0000256" key="6">
    <source>
        <dbReference type="ARBA" id="ARBA00023295"/>
    </source>
</evidence>
<keyword evidence="7" id="KW-0961">Cell wall biogenesis/degradation</keyword>
<evidence type="ECO:0000256" key="8">
    <source>
        <dbReference type="SAM" id="MobiDB-lite"/>
    </source>
</evidence>
<dbReference type="GO" id="GO:0009277">
    <property type="term" value="C:fungal-type cell wall"/>
    <property type="evidence" value="ECO:0007669"/>
    <property type="project" value="TreeGrafter"/>
</dbReference>
<keyword evidence="5" id="KW-0378">Hydrolase</keyword>
<dbReference type="RefSeq" id="XP_013262006.1">
    <property type="nucleotide sequence ID" value="XM_013406552.1"/>
</dbReference>
<dbReference type="Pfam" id="PF10290">
    <property type="entry name" value="YJL171C_Tos1_N"/>
    <property type="match status" value="1"/>
</dbReference>
<dbReference type="HOGENOM" id="CLU_030276_0_0_1"/>
<dbReference type="PANTHER" id="PTHR31737">
    <property type="entry name" value="PROTEIN TOS1"/>
    <property type="match status" value="1"/>
</dbReference>
<feature type="compositionally biased region" description="Low complexity" evidence="8">
    <location>
        <begin position="159"/>
        <end position="175"/>
    </location>
</feature>